<dbReference type="Gene3D" id="3.20.20.100">
    <property type="entry name" value="NADP-dependent oxidoreductase domain"/>
    <property type="match status" value="1"/>
</dbReference>
<dbReference type="Proteomes" id="UP000245207">
    <property type="component" value="Unassembled WGS sequence"/>
</dbReference>
<dbReference type="GO" id="GO:0034220">
    <property type="term" value="P:monoatomic ion transmembrane transport"/>
    <property type="evidence" value="ECO:0007669"/>
    <property type="project" value="UniProtKB-KW"/>
</dbReference>
<protein>
    <submittedName>
        <fullName evidence="3">Potassium channel beta subunit 1</fullName>
    </submittedName>
</protein>
<organism evidence="3 4">
    <name type="scientific">Artemisia annua</name>
    <name type="common">Sweet wormwood</name>
    <dbReference type="NCBI Taxonomy" id="35608"/>
    <lineage>
        <taxon>Eukaryota</taxon>
        <taxon>Viridiplantae</taxon>
        <taxon>Streptophyta</taxon>
        <taxon>Embryophyta</taxon>
        <taxon>Tracheophyta</taxon>
        <taxon>Spermatophyta</taxon>
        <taxon>Magnoliopsida</taxon>
        <taxon>eudicotyledons</taxon>
        <taxon>Gunneridae</taxon>
        <taxon>Pentapetalae</taxon>
        <taxon>asterids</taxon>
        <taxon>campanulids</taxon>
        <taxon>Asterales</taxon>
        <taxon>Asteraceae</taxon>
        <taxon>Asteroideae</taxon>
        <taxon>Anthemideae</taxon>
        <taxon>Artemisiinae</taxon>
        <taxon>Artemisia</taxon>
    </lineage>
</organism>
<evidence type="ECO:0000313" key="3">
    <source>
        <dbReference type="EMBL" id="PWA49166.1"/>
    </source>
</evidence>
<dbReference type="InterPro" id="IPR036812">
    <property type="entry name" value="NAD(P)_OxRdtase_dom_sf"/>
</dbReference>
<comment type="caution">
    <text evidence="3">The sequence shown here is derived from an EMBL/GenBank/DDBJ whole genome shotgun (WGS) entry which is preliminary data.</text>
</comment>
<keyword evidence="4" id="KW-1185">Reference proteome</keyword>
<accession>A0A2U1LJJ7</accession>
<dbReference type="GO" id="GO:0016491">
    <property type="term" value="F:oxidoreductase activity"/>
    <property type="evidence" value="ECO:0007669"/>
    <property type="project" value="UniProtKB-KW"/>
</dbReference>
<reference evidence="3 4" key="1">
    <citation type="journal article" date="2018" name="Mol. Plant">
        <title>The genome of Artemisia annua provides insight into the evolution of Asteraceae family and artemisinin biosynthesis.</title>
        <authorList>
            <person name="Shen Q."/>
            <person name="Zhang L."/>
            <person name="Liao Z."/>
            <person name="Wang S."/>
            <person name="Yan T."/>
            <person name="Shi P."/>
            <person name="Liu M."/>
            <person name="Fu X."/>
            <person name="Pan Q."/>
            <person name="Wang Y."/>
            <person name="Lv Z."/>
            <person name="Lu X."/>
            <person name="Zhang F."/>
            <person name="Jiang W."/>
            <person name="Ma Y."/>
            <person name="Chen M."/>
            <person name="Hao X."/>
            <person name="Li L."/>
            <person name="Tang Y."/>
            <person name="Lv G."/>
            <person name="Zhou Y."/>
            <person name="Sun X."/>
            <person name="Brodelius P.E."/>
            <person name="Rose J.K.C."/>
            <person name="Tang K."/>
        </authorList>
    </citation>
    <scope>NUCLEOTIDE SEQUENCE [LARGE SCALE GENOMIC DNA]</scope>
    <source>
        <strain evidence="4">cv. Huhao1</strain>
        <tissue evidence="3">Leaf</tissue>
    </source>
</reference>
<dbReference type="PANTHER" id="PTHR43150">
    <property type="entry name" value="HYPERKINETIC, ISOFORM M"/>
    <property type="match status" value="1"/>
</dbReference>
<keyword evidence="2" id="KW-0560">Oxidoreductase</keyword>
<dbReference type="InterPro" id="IPR005399">
    <property type="entry name" value="K_chnl_volt-dep_bsu_KCNAB-rel"/>
</dbReference>
<evidence type="ECO:0000313" key="4">
    <source>
        <dbReference type="Proteomes" id="UP000245207"/>
    </source>
</evidence>
<gene>
    <name evidence="3" type="ORF">CTI12_AA483300</name>
</gene>
<dbReference type="PANTHER" id="PTHR43150:SF2">
    <property type="entry name" value="HYPERKINETIC, ISOFORM M"/>
    <property type="match status" value="1"/>
</dbReference>
<sequence>MPIKKISKEGVKEASDMVENNIGNMVLNEVTKECDKVQEFECKYSSKVEEGCFVGLDNLVEKVRNMEISSLDQTPFILVETVKELVQVENVVTNDEKVRNDIKSSDALRSVGFETTKIKDEKYYSAHKKFDEMPIKKFSKEGVKEASDMVENNIGNMVLDEVTKECDKVQEFECKYSSKVEEGCFVGLDNLVEKVRNMEISSLDQTPFILVETVKELVKVENVVTNDEKVRNDIKSSDVLRSVGFETTKNQKAKVQLATVVESCVAVENLRFKSKEYEFKLLDFIKATKDHIEFVDLIYFLMPGSVTSVEETVRAMNYKIAPCSVFNWETNEWSALEITETCEAAKRHKVEIEYLPLYTNYGIGLTTRSPLASGILTGKFALKNYKNLENRSLGDDVLKKVRNLKPIADELNVPMSQLAIACRAEILMCHLLVMLQRSTRFKKI</sequence>
<dbReference type="STRING" id="35608.A0A2U1LJJ7"/>
<name>A0A2U1LJJ7_ARTAN</name>
<keyword evidence="3" id="KW-0407">Ion channel</keyword>
<keyword evidence="3" id="KW-0406">Ion transport</keyword>
<dbReference type="OrthoDB" id="2310150at2759"/>
<dbReference type="EMBL" id="PKPP01009050">
    <property type="protein sequence ID" value="PWA49166.1"/>
    <property type="molecule type" value="Genomic_DNA"/>
</dbReference>
<evidence type="ECO:0000256" key="1">
    <source>
        <dbReference type="ARBA" id="ARBA00022857"/>
    </source>
</evidence>
<keyword evidence="3" id="KW-0813">Transport</keyword>
<keyword evidence="1" id="KW-0521">NADP</keyword>
<proteinExistence type="predicted"/>
<evidence type="ECO:0000256" key="2">
    <source>
        <dbReference type="ARBA" id="ARBA00023002"/>
    </source>
</evidence>
<dbReference type="SUPFAM" id="SSF51430">
    <property type="entry name" value="NAD(P)-linked oxidoreductase"/>
    <property type="match status" value="1"/>
</dbReference>
<dbReference type="AlphaFoldDB" id="A0A2U1LJJ7"/>